<organism evidence="1 2">
    <name type="scientific">Lunatimonas lonarensis</name>
    <dbReference type="NCBI Taxonomy" id="1232681"/>
    <lineage>
        <taxon>Bacteria</taxon>
        <taxon>Pseudomonadati</taxon>
        <taxon>Bacteroidota</taxon>
        <taxon>Cytophagia</taxon>
        <taxon>Cytophagales</taxon>
        <taxon>Cyclobacteriaceae</taxon>
    </lineage>
</organism>
<evidence type="ECO:0000313" key="1">
    <source>
        <dbReference type="EMBL" id="EON78070.1"/>
    </source>
</evidence>
<proteinExistence type="predicted"/>
<dbReference type="RefSeq" id="WP_010853411.1">
    <property type="nucleotide sequence ID" value="NZ_AQHR01000041.1"/>
</dbReference>
<dbReference type="PANTHER" id="PTHR32305:SF15">
    <property type="entry name" value="PROTEIN RHSA-RELATED"/>
    <property type="match status" value="1"/>
</dbReference>
<dbReference type="OrthoDB" id="667524at2"/>
<protein>
    <submittedName>
        <fullName evidence="1">Cell well associated RhsD protein</fullName>
    </submittedName>
</protein>
<dbReference type="Proteomes" id="UP000013909">
    <property type="component" value="Unassembled WGS sequence"/>
</dbReference>
<dbReference type="InterPro" id="IPR022385">
    <property type="entry name" value="Rhs_assc_core"/>
</dbReference>
<name>R7ZVB0_9BACT</name>
<dbReference type="InterPro" id="IPR050708">
    <property type="entry name" value="T6SS_VgrG/RHS"/>
</dbReference>
<evidence type="ECO:0000313" key="2">
    <source>
        <dbReference type="Proteomes" id="UP000013909"/>
    </source>
</evidence>
<sequence>MNYKYGGYVQMTEAGYEDGTNREHERLYSEVVADEPGYFYIYLSNDGTEGGEAFFDDFTILTLESYIVQQTDYYPYGLIARKFVRENERETKELFQGKTYDELTGWYDFHARQYDAALGRWFGVDAYTHSMRDVSPFNPMANNPVMFVDPDGNAPITLAALGIAMLKGALIGGAGYTASVGFSKGGFDNWQWGQLATSMGMGAISGMATAGIGSMMGAVGSQGFAGEIGRAMLHGQANLMIGSAFGQSPSFTMYASGAFGSLTGSSLPNAGSLGQIGGSALAGGVASKMFGGDFWRGAAVGATVAGLNHMANHAVESLLLKHYIRGLHGVADMDAESKYRENNAHIADQIKEKYFKGYSLKGRGLKSRSFESGMYDGEEIHLFLLKNDVTLDSYDKYKNLVEFGLNRFWKGGPTIALRQGTLDYFFASFKSIQARDNFFIKHYDNRFFRRYNEFVNRFGGK</sequence>
<reference evidence="1 2" key="1">
    <citation type="submission" date="2013-02" db="EMBL/GenBank/DDBJ databases">
        <title>A novel strain isolated from Lonar lake, Maharashtra, India.</title>
        <authorList>
            <person name="Singh A."/>
        </authorList>
    </citation>
    <scope>NUCLEOTIDE SEQUENCE [LARGE SCALE GENOMIC DNA]</scope>
    <source>
        <strain evidence="1 2">AK24</strain>
    </source>
</reference>
<comment type="caution">
    <text evidence="1">The sequence shown here is derived from an EMBL/GenBank/DDBJ whole genome shotgun (WGS) entry which is preliminary data.</text>
</comment>
<dbReference type="STRING" id="1232681.ADIS_1267"/>
<dbReference type="NCBIfam" id="TIGR03696">
    <property type="entry name" value="Rhs_assc_core"/>
    <property type="match status" value="1"/>
</dbReference>
<dbReference type="PANTHER" id="PTHR32305">
    <property type="match status" value="1"/>
</dbReference>
<accession>R7ZVB0</accession>
<keyword evidence="2" id="KW-1185">Reference proteome</keyword>
<dbReference type="AlphaFoldDB" id="R7ZVB0"/>
<gene>
    <name evidence="1" type="ORF">ADIS_1267</name>
</gene>
<dbReference type="EMBL" id="AQHR01000041">
    <property type="protein sequence ID" value="EON78070.1"/>
    <property type="molecule type" value="Genomic_DNA"/>
</dbReference>
<dbReference type="Gene3D" id="2.180.10.10">
    <property type="entry name" value="RHS repeat-associated core"/>
    <property type="match status" value="1"/>
</dbReference>